<dbReference type="PANTHER" id="PTHR39337:SF1">
    <property type="entry name" value="BLR5642 PROTEIN"/>
    <property type="match status" value="1"/>
</dbReference>
<reference evidence="1 2" key="1">
    <citation type="submission" date="2014-11" db="EMBL/GenBank/DDBJ databases">
        <title>Genomics and ecophysiology of heterotrophic nitrogen fixing bacteria isolated from estuarine surface water.</title>
        <authorList>
            <person name="Bentzon-Tilia M."/>
            <person name="Severin I."/>
            <person name="Hansen L.H."/>
            <person name="Riemann L."/>
        </authorList>
    </citation>
    <scope>NUCLEOTIDE SEQUENCE [LARGE SCALE GENOMIC DNA]</scope>
    <source>
        <strain evidence="1 2">BAL398</strain>
    </source>
</reference>
<organism evidence="1 2">
    <name type="scientific">Rhodopseudomonas palustris</name>
    <dbReference type="NCBI Taxonomy" id="1076"/>
    <lineage>
        <taxon>Bacteria</taxon>
        <taxon>Pseudomonadati</taxon>
        <taxon>Pseudomonadota</taxon>
        <taxon>Alphaproteobacteria</taxon>
        <taxon>Hyphomicrobiales</taxon>
        <taxon>Nitrobacteraceae</taxon>
        <taxon>Rhodopseudomonas</taxon>
    </lineage>
</organism>
<evidence type="ECO:0000313" key="1">
    <source>
        <dbReference type="EMBL" id="KIZ42381.1"/>
    </source>
</evidence>
<dbReference type="Proteomes" id="UP000032515">
    <property type="component" value="Unassembled WGS sequence"/>
</dbReference>
<dbReference type="PATRIC" id="fig|1076.23.peg.2686"/>
<dbReference type="PANTHER" id="PTHR39337">
    <property type="entry name" value="BLR5642 PROTEIN"/>
    <property type="match status" value="1"/>
</dbReference>
<dbReference type="AlphaFoldDB" id="A0A0D7EP01"/>
<gene>
    <name evidence="1" type="ORF">OO17_12990</name>
</gene>
<dbReference type="InterPro" id="IPR007438">
    <property type="entry name" value="DUF488"/>
</dbReference>
<dbReference type="EMBL" id="JXXE01000258">
    <property type="protein sequence ID" value="KIZ42381.1"/>
    <property type="molecule type" value="Genomic_DNA"/>
</dbReference>
<dbReference type="OrthoDB" id="9810084at2"/>
<dbReference type="Pfam" id="PF04343">
    <property type="entry name" value="DUF488"/>
    <property type="match status" value="1"/>
</dbReference>
<evidence type="ECO:0008006" key="3">
    <source>
        <dbReference type="Google" id="ProtNLM"/>
    </source>
</evidence>
<comment type="caution">
    <text evidence="1">The sequence shown here is derived from an EMBL/GenBank/DDBJ whole genome shotgun (WGS) entry which is preliminary data.</text>
</comment>
<accession>A0A0D7EP01</accession>
<protein>
    <recommendedName>
        <fullName evidence="3">DUF488 domain-containing protein</fullName>
    </recommendedName>
</protein>
<proteinExistence type="predicted"/>
<evidence type="ECO:0000313" key="2">
    <source>
        <dbReference type="Proteomes" id="UP000032515"/>
    </source>
</evidence>
<name>A0A0D7EP01_RHOPL</name>
<sequence>MSLSTAIKVATIGFTQSTAERFFTRLKSADVRTVIDVRLHNTSQLAAFAKADDLAFFLSEIGGISYVHQPLLAPTDTMLKTYKKEKGDWGVYQGRFLQLMEERRIEERLSPDMFDGACMLCSEALPHHCHRRLVCEYLNEKWGGILHVRHL</sequence>